<dbReference type="SUPFAM" id="SSF55486">
    <property type="entry name" value="Metalloproteases ('zincins'), catalytic domain"/>
    <property type="match status" value="1"/>
</dbReference>
<proteinExistence type="predicted"/>
<dbReference type="Pfam" id="PF04228">
    <property type="entry name" value="Zn_peptidase"/>
    <property type="match status" value="1"/>
</dbReference>
<sequence length="457" mass="48512">MLTGRPASMLYDPNRVGGLPAAGGFTGRRPEAGPPNGTVEGTDGSDDDRLALLAVNDIQDFWTATYPHYFSGEYRPITAIRSYDSRSPSSLGACGVNNGYKSVNASYCRRDDSIAWDRGVLIPLTRRYFGDIAVAGTLAHELGHAVQTRAHSVHFFNHTLTKEQQADCFAGVYLHWVAEGHSSRFAMNTTDGLDHVLAGGITLRDPTDEPEFGHGAHGSALDRIGAFQEGFNGDPAVCAAIDHNEIERRHVGLPPALQNYSADDSAAGEMPIDEHSLGLLMETLTAIFHPDKPPTLTVGGTAGCSDARPSPPASYCPSTNTIDIDLPGLREIGSYTDRESHQLLQGDDTAFSVATSRYVLAVQHLHGVTLNGERAALRTACLTGVAQRSMATPVAVPSGNNLTLNAGDLDEAISGLLTNHLVASDVNGDSVPAGFTRITAFRSGLVGNAAQCYGNFP</sequence>
<dbReference type="Proteomes" id="UP001055336">
    <property type="component" value="Chromosome"/>
</dbReference>
<evidence type="ECO:0000313" key="3">
    <source>
        <dbReference type="Proteomes" id="UP001055336"/>
    </source>
</evidence>
<gene>
    <name evidence="2" type="ORF">MKK62_24830</name>
</gene>
<reference evidence="2" key="1">
    <citation type="submission" date="2022-08" db="EMBL/GenBank/DDBJ databases">
        <title>Whole genome sequencing of non-tuberculosis mycobacteria type-strains.</title>
        <authorList>
            <person name="Igarashi Y."/>
            <person name="Osugi A."/>
            <person name="Mitarai S."/>
        </authorList>
    </citation>
    <scope>NUCLEOTIDE SEQUENCE</scope>
    <source>
        <strain evidence="2">DSM 45127</strain>
    </source>
</reference>
<feature type="region of interest" description="Disordered" evidence="1">
    <location>
        <begin position="21"/>
        <end position="45"/>
    </location>
</feature>
<accession>A0ABY3VJD2</accession>
<dbReference type="EMBL" id="CP092488">
    <property type="protein sequence ID" value="UMB69523.1"/>
    <property type="molecule type" value="Genomic_DNA"/>
</dbReference>
<keyword evidence="3" id="KW-1185">Reference proteome</keyword>
<evidence type="ECO:0000256" key="1">
    <source>
        <dbReference type="SAM" id="MobiDB-lite"/>
    </source>
</evidence>
<organism evidence="2 3">
    <name type="scientific">Mycobacterium paraterrae</name>
    <dbReference type="NCBI Taxonomy" id="577492"/>
    <lineage>
        <taxon>Bacteria</taxon>
        <taxon>Bacillati</taxon>
        <taxon>Actinomycetota</taxon>
        <taxon>Actinomycetes</taxon>
        <taxon>Mycobacteriales</taxon>
        <taxon>Mycobacteriaceae</taxon>
        <taxon>Mycobacterium</taxon>
    </lineage>
</organism>
<dbReference type="InterPro" id="IPR007343">
    <property type="entry name" value="Uncharacterised_pept_Zn_put"/>
</dbReference>
<evidence type="ECO:0000313" key="2">
    <source>
        <dbReference type="EMBL" id="UMB69523.1"/>
    </source>
</evidence>
<name>A0ABY3VJD2_9MYCO</name>
<protein>
    <submittedName>
        <fullName evidence="2">Neutral zinc metallopeptidase</fullName>
    </submittedName>
</protein>